<dbReference type="PANTHER" id="PTHR11104:SF0">
    <property type="entry name" value="SPBETA PROPHAGE-DERIVED AMINOGLYCOSIDE N(3')-ACETYLTRANSFERASE-LIKE PROTEIN YOKD"/>
    <property type="match status" value="1"/>
</dbReference>
<proteinExistence type="inferred from homology"/>
<dbReference type="EMBL" id="CP029353">
    <property type="protein sequence ID" value="AWK87376.1"/>
    <property type="molecule type" value="Genomic_DNA"/>
</dbReference>
<evidence type="ECO:0000256" key="5">
    <source>
        <dbReference type="RuleBase" id="RU365031"/>
    </source>
</evidence>
<dbReference type="InterPro" id="IPR028345">
    <property type="entry name" value="Antibiotic_NAT-like"/>
</dbReference>
<dbReference type="InterPro" id="IPR003679">
    <property type="entry name" value="Amioglycoside_AcTrfase"/>
</dbReference>
<accession>A0A2S2CSC1</accession>
<dbReference type="GO" id="GO:0046353">
    <property type="term" value="F:aminoglycoside 3-N-acetyltransferase activity"/>
    <property type="evidence" value="ECO:0007669"/>
    <property type="project" value="UniProtKB-EC"/>
</dbReference>
<gene>
    <name evidence="6" type="primary">aac(3)</name>
    <name evidence="6" type="ORF">DEW08_15145</name>
</gene>
<reference evidence="7" key="1">
    <citation type="submission" date="2018-05" db="EMBL/GenBank/DDBJ databases">
        <title>Azospirillum thermophila sp. nov., a novel isolated from hot spring.</title>
        <authorList>
            <person name="Zhao Z."/>
        </authorList>
    </citation>
    <scope>NUCLEOTIDE SEQUENCE [LARGE SCALE GENOMIC DNA]</scope>
    <source>
        <strain evidence="7">CFH 70021</strain>
    </source>
</reference>
<dbReference type="NCBIfam" id="NF033082">
    <property type="entry name" value="AAC_3"/>
    <property type="match status" value="1"/>
</dbReference>
<evidence type="ECO:0000256" key="1">
    <source>
        <dbReference type="ARBA" id="ARBA00006383"/>
    </source>
</evidence>
<organism evidence="6 7">
    <name type="scientific">Azospirillum thermophilum</name>
    <dbReference type="NCBI Taxonomy" id="2202148"/>
    <lineage>
        <taxon>Bacteria</taxon>
        <taxon>Pseudomonadati</taxon>
        <taxon>Pseudomonadota</taxon>
        <taxon>Alphaproteobacteria</taxon>
        <taxon>Rhodospirillales</taxon>
        <taxon>Azospirillaceae</taxon>
        <taxon>Azospirillum</taxon>
    </lineage>
</organism>
<sequence>MIEIGEDPYWSRRELRSQLEALGVEPGDSVMIHAAMRSAGEMLNGPDALIGAILDAVGPRGTLLAYVNWDAQYEDALDEEGMLPPALKPDIPPFDPAASRASRDHGVIAEFVRTYPGARRSGNPGASVAAIGARADWFVADHPLDYGYGEGSPFAKLVEAGGKVLMVGAPLDTVSLLHHAEHLARIPGKHVRRMETPFLVDGRVEWRVIEEFDTVDPVVDGLDPGYFGTIVRQFLDQGGGRTGEVGSAGSVLLPAADLLRFGVRWLEERCGR</sequence>
<evidence type="ECO:0000256" key="4">
    <source>
        <dbReference type="ARBA" id="ARBA00023315"/>
    </source>
</evidence>
<comment type="catalytic activity">
    <reaction evidence="5">
        <text>a 2-deoxystreptamine antibiotic + acetyl-CoA = an N(3)-acetyl-2-deoxystreptamine antibiotic + CoA + H(+)</text>
        <dbReference type="Rhea" id="RHEA:12665"/>
        <dbReference type="ChEBI" id="CHEBI:15378"/>
        <dbReference type="ChEBI" id="CHEBI:57287"/>
        <dbReference type="ChEBI" id="CHEBI:57288"/>
        <dbReference type="ChEBI" id="CHEBI:57921"/>
        <dbReference type="ChEBI" id="CHEBI:77452"/>
        <dbReference type="EC" id="2.3.1.81"/>
    </reaction>
</comment>
<evidence type="ECO:0000256" key="3">
    <source>
        <dbReference type="ARBA" id="ARBA00022679"/>
    </source>
</evidence>
<evidence type="ECO:0000313" key="6">
    <source>
        <dbReference type="EMBL" id="AWK87376.1"/>
    </source>
</evidence>
<comment type="similarity">
    <text evidence="1 5">Belongs to the antibiotic N-acetyltransferase family.</text>
</comment>
<dbReference type="Pfam" id="PF02522">
    <property type="entry name" value="Antibiotic_NAT"/>
    <property type="match status" value="1"/>
</dbReference>
<dbReference type="RefSeq" id="WP_109328470.1">
    <property type="nucleotide sequence ID" value="NZ_CP029353.1"/>
</dbReference>
<keyword evidence="3 5" id="KW-0808">Transferase</keyword>
<dbReference type="EC" id="2.3.1.-" evidence="5"/>
<dbReference type="GO" id="GO:0046677">
    <property type="term" value="P:response to antibiotic"/>
    <property type="evidence" value="ECO:0007669"/>
    <property type="project" value="UniProtKB-KW"/>
</dbReference>
<dbReference type="OrthoDB" id="7330654at2"/>
<dbReference type="AlphaFoldDB" id="A0A2S2CSC1"/>
<dbReference type="Proteomes" id="UP000245629">
    <property type="component" value="Chromosome 2"/>
</dbReference>
<protein>
    <recommendedName>
        <fullName evidence="2 5">Aminoglycoside N(3)-acetyltransferase</fullName>
        <ecNumber evidence="5">2.3.1.-</ecNumber>
    </recommendedName>
</protein>
<keyword evidence="4 5" id="KW-0012">Acyltransferase</keyword>
<dbReference type="SUPFAM" id="SSF110710">
    <property type="entry name" value="TTHA0583/YokD-like"/>
    <property type="match status" value="1"/>
</dbReference>
<dbReference type="KEGG" id="azz:DEW08_15145"/>
<evidence type="ECO:0000256" key="2">
    <source>
        <dbReference type="ARBA" id="ARBA00012882"/>
    </source>
</evidence>
<keyword evidence="7" id="KW-1185">Reference proteome</keyword>
<keyword evidence="5" id="KW-0046">Antibiotic resistance</keyword>
<dbReference type="PANTHER" id="PTHR11104">
    <property type="entry name" value="AMINOGLYCOSIDE N3-ACETYLTRANSFERASE"/>
    <property type="match status" value="1"/>
</dbReference>
<name>A0A2S2CSC1_9PROT</name>
<evidence type="ECO:0000313" key="7">
    <source>
        <dbReference type="Proteomes" id="UP000245629"/>
    </source>
</evidence>